<dbReference type="SUPFAM" id="SSF161111">
    <property type="entry name" value="Cation efflux protein transmembrane domain-like"/>
    <property type="match status" value="1"/>
</dbReference>
<feature type="domain" description="Cation efflux protein cytoplasmic" evidence="9">
    <location>
        <begin position="221"/>
        <end position="297"/>
    </location>
</feature>
<dbReference type="Pfam" id="PF16916">
    <property type="entry name" value="ZT_dimer"/>
    <property type="match status" value="1"/>
</dbReference>
<evidence type="ECO:0000259" key="8">
    <source>
        <dbReference type="Pfam" id="PF01545"/>
    </source>
</evidence>
<dbReference type="Gene3D" id="1.20.1510.10">
    <property type="entry name" value="Cation efflux protein transmembrane domain"/>
    <property type="match status" value="1"/>
</dbReference>
<reference evidence="10 11" key="1">
    <citation type="submission" date="2013-08" db="EMBL/GenBank/DDBJ databases">
        <authorList>
            <person name="Weinstock G."/>
            <person name="Sodergren E."/>
            <person name="Wylie T."/>
            <person name="Fulton L."/>
            <person name="Fulton R."/>
            <person name="Fronick C."/>
            <person name="O'Laughlin M."/>
            <person name="Godfrey J."/>
            <person name="Miner T."/>
            <person name="Herter B."/>
            <person name="Appelbaum E."/>
            <person name="Cordes M."/>
            <person name="Lek S."/>
            <person name="Wollam A."/>
            <person name="Pepin K.H."/>
            <person name="Palsikar V.B."/>
            <person name="Mitreva M."/>
            <person name="Wilson R.K."/>
        </authorList>
    </citation>
    <scope>NUCLEOTIDE SEQUENCE [LARGE SCALE GENOMIC DNA]</scope>
    <source>
        <strain evidence="10 11">ATCC BAA-474</strain>
    </source>
</reference>
<dbReference type="eggNOG" id="COG0053">
    <property type="taxonomic scope" value="Bacteria"/>
</dbReference>
<accession>U7VAW6</accession>
<keyword evidence="6 7" id="KW-0472">Membrane</keyword>
<dbReference type="InterPro" id="IPR027470">
    <property type="entry name" value="Cation_efflux_CTD"/>
</dbReference>
<gene>
    <name evidence="10" type="ORF">HMPREF0202_01229</name>
</gene>
<evidence type="ECO:0000256" key="4">
    <source>
        <dbReference type="ARBA" id="ARBA00022692"/>
    </source>
</evidence>
<keyword evidence="4 7" id="KW-0812">Transmembrane</keyword>
<dbReference type="Proteomes" id="UP000017081">
    <property type="component" value="Unassembled WGS sequence"/>
</dbReference>
<protein>
    <submittedName>
        <fullName evidence="10">Uncharacterized protein</fullName>
    </submittedName>
</protein>
<dbReference type="PANTHER" id="PTHR43840:SF15">
    <property type="entry name" value="MITOCHONDRIAL METAL TRANSPORTER 1-RELATED"/>
    <property type="match status" value="1"/>
</dbReference>
<dbReference type="Gene3D" id="3.30.70.1350">
    <property type="entry name" value="Cation efflux protein, cytoplasmic domain"/>
    <property type="match status" value="1"/>
</dbReference>
<keyword evidence="11" id="KW-1185">Reference proteome</keyword>
<evidence type="ECO:0000256" key="3">
    <source>
        <dbReference type="ARBA" id="ARBA00022448"/>
    </source>
</evidence>
<comment type="caution">
    <text evidence="10">The sequence shown here is derived from an EMBL/GenBank/DDBJ whole genome shotgun (WGS) entry which is preliminary data.</text>
</comment>
<evidence type="ECO:0000313" key="10">
    <source>
        <dbReference type="EMBL" id="ERT68862.1"/>
    </source>
</evidence>
<dbReference type="STRING" id="1319815.HMPREF0202_01229"/>
<dbReference type="Pfam" id="PF01545">
    <property type="entry name" value="Cation_efflux"/>
    <property type="match status" value="1"/>
</dbReference>
<evidence type="ECO:0000259" key="9">
    <source>
        <dbReference type="Pfam" id="PF16916"/>
    </source>
</evidence>
<dbReference type="InterPro" id="IPR058533">
    <property type="entry name" value="Cation_efflux_TM"/>
</dbReference>
<dbReference type="NCBIfam" id="TIGR01297">
    <property type="entry name" value="CDF"/>
    <property type="match status" value="1"/>
</dbReference>
<organism evidence="10 11">
    <name type="scientific">Cetobacterium somerae ATCC BAA-474</name>
    <dbReference type="NCBI Taxonomy" id="1319815"/>
    <lineage>
        <taxon>Bacteria</taxon>
        <taxon>Fusobacteriati</taxon>
        <taxon>Fusobacteriota</taxon>
        <taxon>Fusobacteriia</taxon>
        <taxon>Fusobacteriales</taxon>
        <taxon>Fusobacteriaceae</taxon>
        <taxon>Cetobacterium</taxon>
    </lineage>
</organism>
<keyword evidence="3" id="KW-0813">Transport</keyword>
<dbReference type="RefSeq" id="WP_023050768.1">
    <property type="nucleotide sequence ID" value="NZ_CP173060.2"/>
</dbReference>
<dbReference type="SUPFAM" id="SSF160240">
    <property type="entry name" value="Cation efflux protein cytoplasmic domain-like"/>
    <property type="match status" value="1"/>
</dbReference>
<dbReference type="AlphaFoldDB" id="U7VAW6"/>
<keyword evidence="5 7" id="KW-1133">Transmembrane helix</keyword>
<evidence type="ECO:0000256" key="5">
    <source>
        <dbReference type="ARBA" id="ARBA00022989"/>
    </source>
</evidence>
<comment type="similarity">
    <text evidence="2">Belongs to the cation diffusion facilitator (CDF) transporter (TC 2.A.4) family.</text>
</comment>
<proteinExistence type="inferred from homology"/>
<dbReference type="PATRIC" id="fig|1319815.3.peg.1182"/>
<dbReference type="InterPro" id="IPR002524">
    <property type="entry name" value="Cation_efflux"/>
</dbReference>
<evidence type="ECO:0000313" key="11">
    <source>
        <dbReference type="Proteomes" id="UP000017081"/>
    </source>
</evidence>
<feature type="domain" description="Cation efflux protein transmembrane" evidence="8">
    <location>
        <begin position="21"/>
        <end position="214"/>
    </location>
</feature>
<feature type="transmembrane region" description="Helical" evidence="7">
    <location>
        <begin position="87"/>
        <end position="105"/>
    </location>
</feature>
<dbReference type="FunFam" id="1.20.1510.10:FF:000006">
    <property type="entry name" value="Divalent cation efflux transporter"/>
    <property type="match status" value="1"/>
</dbReference>
<evidence type="ECO:0000256" key="2">
    <source>
        <dbReference type="ARBA" id="ARBA00008114"/>
    </source>
</evidence>
<evidence type="ECO:0000256" key="6">
    <source>
        <dbReference type="ARBA" id="ARBA00023136"/>
    </source>
</evidence>
<dbReference type="PANTHER" id="PTHR43840">
    <property type="entry name" value="MITOCHONDRIAL METAL TRANSPORTER 1-RELATED"/>
    <property type="match status" value="1"/>
</dbReference>
<feature type="transmembrane region" description="Helical" evidence="7">
    <location>
        <begin position="24"/>
        <end position="44"/>
    </location>
</feature>
<dbReference type="InterPro" id="IPR050291">
    <property type="entry name" value="CDF_Transporter"/>
</dbReference>
<feature type="transmembrane region" description="Helical" evidence="7">
    <location>
        <begin position="50"/>
        <end position="67"/>
    </location>
</feature>
<sequence>MVNILKEQLNSESKIAMRVSKVSIFVNILLSVIKLVAGILANSGAMISDAVHSASDVLSTFIVIIGVKIGGQNADEKHQYGHEKLECIVAIFLSVLLGLTGLGIGYEGIGRIEKALNGDLPAPGILALVAAILSIFVKEWMYWYTRNSAKKINSPSLIADAWHHRSDAFSSVGSLVGIGGSIIGFKILDPLAAIVIAIIILKVSYDIGKDAVEKIVDVSCDEEIVEEIKRLTLEEVGVKGVDSLKTRIFGAKFYIDLEIAVDGNISLNEAHIIAEKVHNKIEESFSEAKHCMVHINPQY</sequence>
<feature type="transmembrane region" description="Helical" evidence="7">
    <location>
        <begin position="125"/>
        <end position="144"/>
    </location>
</feature>
<dbReference type="GO" id="GO:0016020">
    <property type="term" value="C:membrane"/>
    <property type="evidence" value="ECO:0007669"/>
    <property type="project" value="UniProtKB-SubCell"/>
</dbReference>
<name>U7VAW6_9FUSO</name>
<dbReference type="GO" id="GO:0008324">
    <property type="term" value="F:monoatomic cation transmembrane transporter activity"/>
    <property type="evidence" value="ECO:0007669"/>
    <property type="project" value="InterPro"/>
</dbReference>
<dbReference type="InterPro" id="IPR036837">
    <property type="entry name" value="Cation_efflux_CTD_sf"/>
</dbReference>
<dbReference type="InterPro" id="IPR027469">
    <property type="entry name" value="Cation_efflux_TMD_sf"/>
</dbReference>
<comment type="subcellular location">
    <subcellularLocation>
        <location evidence="1">Membrane</location>
        <topology evidence="1">Multi-pass membrane protein</topology>
    </subcellularLocation>
</comment>
<dbReference type="EMBL" id="AXZF01000043">
    <property type="protein sequence ID" value="ERT68862.1"/>
    <property type="molecule type" value="Genomic_DNA"/>
</dbReference>
<evidence type="ECO:0000256" key="1">
    <source>
        <dbReference type="ARBA" id="ARBA00004141"/>
    </source>
</evidence>
<dbReference type="HOGENOM" id="CLU_013430_3_6_0"/>
<evidence type="ECO:0000256" key="7">
    <source>
        <dbReference type="SAM" id="Phobius"/>
    </source>
</evidence>